<feature type="repeat" description="ANK" evidence="3">
    <location>
        <begin position="1547"/>
        <end position="1579"/>
    </location>
</feature>
<feature type="repeat" description="ANK" evidence="3">
    <location>
        <begin position="1158"/>
        <end position="1190"/>
    </location>
</feature>
<dbReference type="EMBL" id="CDMZ01001230">
    <property type="protein sequence ID" value="CEM29370.1"/>
    <property type="molecule type" value="Genomic_DNA"/>
</dbReference>
<feature type="repeat" description="ANK" evidence="3">
    <location>
        <begin position="1481"/>
        <end position="1514"/>
    </location>
</feature>
<gene>
    <name evidence="5" type="ORF">Cvel_21974</name>
</gene>
<dbReference type="PANTHER" id="PTHR24171">
    <property type="entry name" value="ANKYRIN REPEAT DOMAIN-CONTAINING PROTEIN 39-RELATED"/>
    <property type="match status" value="1"/>
</dbReference>
<dbReference type="SMART" id="SM00248">
    <property type="entry name" value="ANK"/>
    <property type="match status" value="35"/>
</dbReference>
<dbReference type="SUPFAM" id="SSF48403">
    <property type="entry name" value="Ankyrin repeat"/>
    <property type="match status" value="5"/>
</dbReference>
<feature type="compositionally biased region" description="Low complexity" evidence="4">
    <location>
        <begin position="987"/>
        <end position="998"/>
    </location>
</feature>
<protein>
    <submittedName>
        <fullName evidence="5">Uncharacterized protein</fullName>
    </submittedName>
</protein>
<keyword evidence="1" id="KW-0677">Repeat</keyword>
<feature type="repeat" description="ANK" evidence="3">
    <location>
        <begin position="862"/>
        <end position="894"/>
    </location>
</feature>
<dbReference type="PROSITE" id="PS50297">
    <property type="entry name" value="ANK_REP_REGION"/>
    <property type="match status" value="26"/>
</dbReference>
<proteinExistence type="predicted"/>
<evidence type="ECO:0000256" key="2">
    <source>
        <dbReference type="ARBA" id="ARBA00023043"/>
    </source>
</evidence>
<feature type="repeat" description="ANK" evidence="3">
    <location>
        <begin position="1382"/>
        <end position="1414"/>
    </location>
</feature>
<feature type="region of interest" description="Disordered" evidence="4">
    <location>
        <begin position="1685"/>
        <end position="1704"/>
    </location>
</feature>
<feature type="repeat" description="ANK" evidence="3">
    <location>
        <begin position="398"/>
        <end position="430"/>
    </location>
</feature>
<feature type="compositionally biased region" description="Basic and acidic residues" evidence="4">
    <location>
        <begin position="1240"/>
        <end position="1249"/>
    </location>
</feature>
<feature type="repeat" description="ANK" evidence="3">
    <location>
        <begin position="530"/>
        <end position="562"/>
    </location>
</feature>
<feature type="compositionally biased region" description="Basic and acidic residues" evidence="4">
    <location>
        <begin position="1968"/>
        <end position="1997"/>
    </location>
</feature>
<feature type="region of interest" description="Disordered" evidence="4">
    <location>
        <begin position="1731"/>
        <end position="1755"/>
    </location>
</feature>
<feature type="compositionally biased region" description="Basic and acidic residues" evidence="4">
    <location>
        <begin position="1943"/>
        <end position="1956"/>
    </location>
</feature>
<feature type="repeat" description="ANK" evidence="3">
    <location>
        <begin position="1349"/>
        <end position="1381"/>
    </location>
</feature>
<dbReference type="PRINTS" id="PR01415">
    <property type="entry name" value="ANKYRIN"/>
</dbReference>
<dbReference type="VEuPathDB" id="CryptoDB:Cvel_21974"/>
<dbReference type="Pfam" id="PF13637">
    <property type="entry name" value="Ank_4"/>
    <property type="match status" value="2"/>
</dbReference>
<dbReference type="GO" id="GO:0004842">
    <property type="term" value="F:ubiquitin-protein transferase activity"/>
    <property type="evidence" value="ECO:0007669"/>
    <property type="project" value="TreeGrafter"/>
</dbReference>
<evidence type="ECO:0000256" key="3">
    <source>
        <dbReference type="PROSITE-ProRule" id="PRU00023"/>
    </source>
</evidence>
<feature type="repeat" description="ANK" evidence="3">
    <location>
        <begin position="3"/>
        <end position="35"/>
    </location>
</feature>
<feature type="repeat" description="ANK" evidence="3">
    <location>
        <begin position="1059"/>
        <end position="1091"/>
    </location>
</feature>
<feature type="repeat" description="ANK" evidence="3">
    <location>
        <begin position="895"/>
        <end position="927"/>
    </location>
</feature>
<feature type="repeat" description="ANK" evidence="3">
    <location>
        <begin position="1125"/>
        <end position="1157"/>
    </location>
</feature>
<evidence type="ECO:0000313" key="5">
    <source>
        <dbReference type="EMBL" id="CEM29370.1"/>
    </source>
</evidence>
<dbReference type="GO" id="GO:0085020">
    <property type="term" value="P:protein K6-linked ubiquitination"/>
    <property type="evidence" value="ECO:0007669"/>
    <property type="project" value="TreeGrafter"/>
</dbReference>
<feature type="region of interest" description="Disordered" evidence="4">
    <location>
        <begin position="725"/>
        <end position="760"/>
    </location>
</feature>
<feature type="repeat" description="ANK" evidence="3">
    <location>
        <begin position="829"/>
        <end position="861"/>
    </location>
</feature>
<organism evidence="5">
    <name type="scientific">Chromera velia CCMP2878</name>
    <dbReference type="NCBI Taxonomy" id="1169474"/>
    <lineage>
        <taxon>Eukaryota</taxon>
        <taxon>Sar</taxon>
        <taxon>Alveolata</taxon>
        <taxon>Colpodellida</taxon>
        <taxon>Chromeraceae</taxon>
        <taxon>Chromera</taxon>
    </lineage>
</organism>
<feature type="repeat" description="ANK" evidence="3">
    <location>
        <begin position="365"/>
        <end position="397"/>
    </location>
</feature>
<feature type="compositionally biased region" description="Gly residues" evidence="4">
    <location>
        <begin position="1957"/>
        <end position="1966"/>
    </location>
</feature>
<sequence length="2004" mass="211830">AKTLPNPLHVAALRGKQHVAAMLVEGGIDVMATNEDEDTPLHMAASGGHVATGLWLLGKGAAVDAKNSVGRVDLISVRSNGDTPLHKAAAGNHTEVAVLLAERGSKVDVQNEEGETPLHIAALHGHVSMGFWLAGKGAEVEEKNRVGSSPLHAAASRGHLPMVQWLVVRGAKVDAKNKFGATPTDLAGSHGHEAVKKFLISKGGAERASLSEENMQFEGFREASEDERLFVAAASSSSLLTATQEILELLEKGANINCAYLGEDKDKGDTDASAKKAQEKNGAAGSGEIPAKLAKTLQKGDTPLHAACLKGRQTTVELLLEKGANVMARNAIGDTPLHAAARSCSIEVLKVLAEAGADLNAKNKDGSTPMHYAAAMARLENMKFLHEIGADVSIKDQCGDTPIHMACANKHYSLAAWLIEIGAELDPEDMRLSVMAAKGFTAAVKSTVESGRRTLLNLTNPHMDGDTAMHAAARKGHVATVQVLAQGGADVMARNKNGETPIHNAIVEGHLGVADVLLAKGASVSMADLDGNTPLHKVALKGNGKSAKWLIDKGASVKFRNNDGFTPLHLCAMRTVWEQIPVATYLVEKGRADVNVKDEWGRTPLYLAVQRGLLQFCEFAMEKGAVVNYTDRNGVTALHTACFLGGSVERLYRWEGGRLPRWLIKEGAFVNVGITLFSNESTPLDAANYGGHSDLAKWMESIGAKPKNTRLPSAPLLNPLSSFGGAPSPSSSASAAPGALIVGPSGSKDDKETGEPQKSSNVLLYNAAATGLTSTVKSLLESGEDVDVNWANTLERGNTALHIAAQGGFDETMNVLIEAGAEVSGRNREGSTVLHLAVLEDQVEALKVLVEKKAELDMEDDKGSTALHTAALCGFMASVKILVDAGANVQKKNKEGETPLHLASLENHLEVAKLLVERGADVHAEDEYGDTPLDPAIEWKHEEMAAFLKGKMKIEGNYQRKRKDAEGKAAKKPRAKRAMPKQMSLKAGAAQPQPQSGAKRQSTAGLGDFTPTKKKQQEEEAKIKLNARLYGGSVYGQTGLVNACLRDGADVNWSNPTKNGYTPLHAAAFKTELEVVKLLLKAGANVGVRNANGDTPLHAAAYTGSQKTVEALVAAGADVMTKNKYGATPLHIAVVAGRRGLMEFLVEKGADVNARDGNGATPLHMAAAKGNSDAVICLWAKGAKVDTKNKKGGTPKDVAKSGGHEVVVRLLERHATLSPSSSSSSASNCSSPERGNVKRKREEEEEKAKKATGGVRAEHPGGPSGAMGYWRPPGGVDTWNDRLFAAALAGATSDLSVLLQSCSTKVNMNYQNPKRNGDTPLHAAAFKGHKETMTVLMEAGAKVMMQNKKGSTPLHSAAAGGQHEVAAMLIEKGADVMTLDKRARTPLHEAAEGGHLSVAMLLVKKGAVVDALDENENAPIHVASSEGQLGMVAWLVEKGAALDALNKERRTCLHLAAARGQGKLVVWLVNKGLCQHAKDVFGWTPLSCAVSGSHLDTSVVLMGGEGADLEARDQNGQTPLHHAVKGGPNIVRVLVERGADVNTQSLDGCSPLHVASRTGRLNVVRVLVPSGANVFLKNEYGLTPREVSTSTEVSLFLSTSEAIQGKSVRSGFNLATSHLSALSSSVFPLSSSSKDMERESTGDRDRPSGVPADAWRDLLGILGDLAGESEERKGVDSAPFAAAAVDSSSSSPSSSSSSSSSSSFSSSSASSSSFSFPQSGGNLPSAPQLMARLERGRLSLDKAKSAKEADSDLQEALAQAGDLPAVARRLDRAVDHLSVCVKVKGRGQTEAISSASSVEGLGRGRSMSGEEVRQCCQSVTALAREWNAKREGSMRAAQEAVRKARRACGTAFADGDLGELSRATTDLESACRSERGLLDRMEALQDSHLLKLEGREEEMGKEEKETERITGLQVVTEMMRAGETVLSWLRGEVSVGTKLAASVRRENDKDKDRQGDGGKGGGGNEDGGGEKDGKSRRVRKEDEEEKVDSQEEGRDVEMGDAEQE</sequence>
<evidence type="ECO:0000256" key="1">
    <source>
        <dbReference type="ARBA" id="ARBA00022737"/>
    </source>
</evidence>
<feature type="repeat" description="ANK" evidence="3">
    <location>
        <begin position="1092"/>
        <end position="1124"/>
    </location>
</feature>
<dbReference type="InterPro" id="IPR036770">
    <property type="entry name" value="Ankyrin_rpt-contain_sf"/>
</dbReference>
<reference evidence="5" key="1">
    <citation type="submission" date="2014-11" db="EMBL/GenBank/DDBJ databases">
        <authorList>
            <person name="Otto D Thomas"/>
            <person name="Naeem Raeece"/>
        </authorList>
    </citation>
    <scope>NUCLEOTIDE SEQUENCE</scope>
</reference>
<feature type="region of interest" description="Disordered" evidence="4">
    <location>
        <begin position="266"/>
        <end position="289"/>
    </location>
</feature>
<feature type="repeat" description="ANK" evidence="3">
    <location>
        <begin position="36"/>
        <end position="68"/>
    </location>
</feature>
<feature type="repeat" description="ANK" evidence="3">
    <location>
        <begin position="80"/>
        <end position="112"/>
    </location>
</feature>
<dbReference type="InterPro" id="IPR002110">
    <property type="entry name" value="Ankyrin_rpt"/>
</dbReference>
<accession>A0A0G4GHY7</accession>
<keyword evidence="2 3" id="KW-0040">ANK repeat</keyword>
<feature type="repeat" description="ANK" evidence="3">
    <location>
        <begin position="1415"/>
        <end position="1447"/>
    </location>
</feature>
<feature type="compositionally biased region" description="Basic and acidic residues" evidence="4">
    <location>
        <begin position="1732"/>
        <end position="1750"/>
    </location>
</feature>
<feature type="region of interest" description="Disordered" evidence="4">
    <location>
        <begin position="1628"/>
        <end position="1652"/>
    </location>
</feature>
<feature type="repeat" description="ANK" evidence="3">
    <location>
        <begin position="600"/>
        <end position="632"/>
    </location>
</feature>
<dbReference type="PANTHER" id="PTHR24171:SF9">
    <property type="entry name" value="ANKYRIN REPEAT DOMAIN-CONTAINING PROTEIN 39"/>
    <property type="match status" value="1"/>
</dbReference>
<feature type="repeat" description="ANK" evidence="3">
    <location>
        <begin position="299"/>
        <end position="331"/>
    </location>
</feature>
<feature type="region of interest" description="Disordered" evidence="4">
    <location>
        <begin position="1940"/>
        <end position="2004"/>
    </location>
</feature>
<feature type="compositionally biased region" description="Basic residues" evidence="4">
    <location>
        <begin position="970"/>
        <end position="979"/>
    </location>
</feature>
<feature type="region of interest" description="Disordered" evidence="4">
    <location>
        <begin position="958"/>
        <end position="1019"/>
    </location>
</feature>
<dbReference type="PROSITE" id="PS50088">
    <property type="entry name" value="ANK_REPEAT"/>
    <property type="match status" value="28"/>
</dbReference>
<feature type="repeat" description="ANK" evidence="3">
    <location>
        <begin position="146"/>
        <end position="178"/>
    </location>
</feature>
<name>A0A0G4GHY7_9ALVE</name>
<feature type="repeat" description="ANK" evidence="3">
    <location>
        <begin position="1316"/>
        <end position="1348"/>
    </location>
</feature>
<feature type="non-terminal residue" evidence="5">
    <location>
        <position position="1"/>
    </location>
</feature>
<dbReference type="Gene3D" id="1.25.40.20">
    <property type="entry name" value="Ankyrin repeat-containing domain"/>
    <property type="match status" value="11"/>
</dbReference>
<feature type="repeat" description="ANK" evidence="3">
    <location>
        <begin position="497"/>
        <end position="529"/>
    </location>
</feature>
<feature type="region of interest" description="Disordered" evidence="4">
    <location>
        <begin position="1214"/>
        <end position="1273"/>
    </location>
</feature>
<feature type="compositionally biased region" description="Basic and acidic residues" evidence="4">
    <location>
        <begin position="266"/>
        <end position="279"/>
    </location>
</feature>
<feature type="repeat" description="ANK" evidence="3">
    <location>
        <begin position="1515"/>
        <end position="1546"/>
    </location>
</feature>
<dbReference type="Pfam" id="PF12796">
    <property type="entry name" value="Ank_2"/>
    <property type="match status" value="10"/>
</dbReference>
<evidence type="ECO:0000256" key="4">
    <source>
        <dbReference type="SAM" id="MobiDB-lite"/>
    </source>
</evidence>
<feature type="repeat" description="ANK" evidence="3">
    <location>
        <begin position="796"/>
        <end position="828"/>
    </location>
</feature>
<feature type="repeat" description="ANK" evidence="3">
    <location>
        <begin position="113"/>
        <end position="145"/>
    </location>
</feature>
<feature type="compositionally biased region" description="Low complexity" evidence="4">
    <location>
        <begin position="1218"/>
        <end position="1231"/>
    </location>
</feature>
<dbReference type="Pfam" id="PF00023">
    <property type="entry name" value="Ank"/>
    <property type="match status" value="4"/>
</dbReference>
<feature type="compositionally biased region" description="Low complexity" evidence="4">
    <location>
        <begin position="725"/>
        <end position="739"/>
    </location>
</feature>
<feature type="repeat" description="ANK" evidence="3">
    <location>
        <begin position="464"/>
        <end position="496"/>
    </location>
</feature>
<feature type="compositionally biased region" description="Basic and acidic residues" evidence="4">
    <location>
        <begin position="1634"/>
        <end position="1647"/>
    </location>
</feature>
<feature type="repeat" description="ANK" evidence="3">
    <location>
        <begin position="332"/>
        <end position="364"/>
    </location>
</feature>